<comment type="caution">
    <text evidence="3">The sequence shown here is derived from an EMBL/GenBank/DDBJ whole genome shotgun (WGS) entry which is preliminary data.</text>
</comment>
<feature type="domain" description="DUF6695" evidence="1">
    <location>
        <begin position="265"/>
        <end position="340"/>
    </location>
</feature>
<dbReference type="EMBL" id="JBHUMB010000014">
    <property type="protein sequence ID" value="MFD2744667.1"/>
    <property type="molecule type" value="Genomic_DNA"/>
</dbReference>
<accession>A0ABW5UGR3</accession>
<dbReference type="Pfam" id="PF25218">
    <property type="entry name" value="TseH"/>
    <property type="match status" value="1"/>
</dbReference>
<dbReference type="InterPro" id="IPR046517">
    <property type="entry name" value="DUF6695"/>
</dbReference>
<organism evidence="3 4">
    <name type="scientific">Sphingobacterium populi</name>
    <dbReference type="NCBI Taxonomy" id="1812824"/>
    <lineage>
        <taxon>Bacteria</taxon>
        <taxon>Pseudomonadati</taxon>
        <taxon>Bacteroidota</taxon>
        <taxon>Sphingobacteriia</taxon>
        <taxon>Sphingobacteriales</taxon>
        <taxon>Sphingobacteriaceae</taxon>
        <taxon>Sphingobacterium</taxon>
    </lineage>
</organism>
<evidence type="ECO:0000313" key="4">
    <source>
        <dbReference type="Proteomes" id="UP001597418"/>
    </source>
</evidence>
<proteinExistence type="predicted"/>
<evidence type="ECO:0000313" key="3">
    <source>
        <dbReference type="EMBL" id="MFD2744667.1"/>
    </source>
</evidence>
<dbReference type="Proteomes" id="UP001597418">
    <property type="component" value="Unassembled WGS sequence"/>
</dbReference>
<reference evidence="4" key="1">
    <citation type="journal article" date="2019" name="Int. J. Syst. Evol. Microbiol.">
        <title>The Global Catalogue of Microorganisms (GCM) 10K type strain sequencing project: providing services to taxonomists for standard genome sequencing and annotation.</title>
        <authorList>
            <consortium name="The Broad Institute Genomics Platform"/>
            <consortium name="The Broad Institute Genome Sequencing Center for Infectious Disease"/>
            <person name="Wu L."/>
            <person name="Ma J."/>
        </authorList>
    </citation>
    <scope>NUCLEOTIDE SEQUENCE [LARGE SCALE GENOMIC DNA]</scope>
    <source>
        <strain evidence="4">KCTC 42247</strain>
    </source>
</reference>
<feature type="domain" description="Type VI secretion system effector TseH-like" evidence="2">
    <location>
        <begin position="11"/>
        <end position="172"/>
    </location>
</feature>
<dbReference type="RefSeq" id="WP_066752369.1">
    <property type="nucleotide sequence ID" value="NZ_JBHUMB010000014.1"/>
</dbReference>
<protein>
    <submittedName>
        <fullName evidence="3">DUF6695 family protein</fullName>
    </submittedName>
</protein>
<dbReference type="InterPro" id="IPR057382">
    <property type="entry name" value="TseH"/>
</dbReference>
<evidence type="ECO:0000259" key="2">
    <source>
        <dbReference type="Pfam" id="PF25218"/>
    </source>
</evidence>
<dbReference type="Pfam" id="PF20405">
    <property type="entry name" value="DUF6695"/>
    <property type="match status" value="1"/>
</dbReference>
<evidence type="ECO:0000259" key="1">
    <source>
        <dbReference type="Pfam" id="PF20405"/>
    </source>
</evidence>
<name>A0ABW5UGR3_9SPHI</name>
<sequence>MDKAGFNDVLIPLSWPDQTARGDEKWMAFFARIGIVKNLNFRVGHAAILLVERASGQIKYFDFGRYLVPRGYGRARSARFDPRLIIQVSASFDQHGEISNLQEIFDELYVKQEATHGGGRTLFSICKGISYRRAEAYADQIVATGPILYGALAKNHNSCSRFVAQVLTEAMPANDPRRRKILYPESLKASPTSNVVNAATQIDDIFCYYERHIKAMPMRRIASLRFQVDLLKDNFSHKGGAKLGCDKVPGMVQYGRKPASIPSNAQWIGGIGEGAWFALTFLEKSIYQLKRYDAGGELLYTQTMVANEGFSPHDDFRFTYHFSFEKHCILQRGTQYILQAMCVDRDPIADQITKQALI</sequence>
<keyword evidence="4" id="KW-1185">Reference proteome</keyword>
<gene>
    <name evidence="3" type="ORF">ACFSQ6_14815</name>
</gene>